<dbReference type="GO" id="GO:0050661">
    <property type="term" value="F:NADP binding"/>
    <property type="evidence" value="ECO:0007669"/>
    <property type="project" value="InterPro"/>
</dbReference>
<proteinExistence type="inferred from homology"/>
<dbReference type="Pfam" id="PF13450">
    <property type="entry name" value="NAD_binding_8"/>
    <property type="match status" value="1"/>
</dbReference>
<reference evidence="9 10" key="1">
    <citation type="submission" date="2017-03" db="EMBL/GenBank/DDBJ databases">
        <authorList>
            <person name="Afonso C.L."/>
            <person name="Miller P.J."/>
            <person name="Scott M.A."/>
            <person name="Spackman E."/>
            <person name="Goraichik I."/>
            <person name="Dimitrov K.M."/>
            <person name="Suarez D.L."/>
            <person name="Swayne D.E."/>
        </authorList>
    </citation>
    <scope>NUCLEOTIDE SEQUENCE [LARGE SCALE GENOMIC DNA]</scope>
    <source>
        <strain evidence="9">SB41UT1</strain>
    </source>
</reference>
<dbReference type="Proteomes" id="UP000196573">
    <property type="component" value="Unassembled WGS sequence"/>
</dbReference>
<evidence type="ECO:0000313" key="10">
    <source>
        <dbReference type="Proteomes" id="UP000196573"/>
    </source>
</evidence>
<keyword evidence="5" id="KW-0521">NADP</keyword>
<dbReference type="InterPro" id="IPR020946">
    <property type="entry name" value="Flavin_mOase-like"/>
</dbReference>
<accession>A0A1X7AEF7</accession>
<evidence type="ECO:0000256" key="5">
    <source>
        <dbReference type="ARBA" id="ARBA00022857"/>
    </source>
</evidence>
<dbReference type="GO" id="GO:0050660">
    <property type="term" value="F:flavin adenine dinucleotide binding"/>
    <property type="evidence" value="ECO:0007669"/>
    <property type="project" value="InterPro"/>
</dbReference>
<comment type="similarity">
    <text evidence="2">Belongs to the FAD-binding monooxygenase family.</text>
</comment>
<dbReference type="FunFam" id="3.50.50.60:FF:000228">
    <property type="entry name" value="FAD-containing monooxygenase EthA"/>
    <property type="match status" value="1"/>
</dbReference>
<dbReference type="GO" id="GO:0004499">
    <property type="term" value="F:N,N-dimethylaniline monooxygenase activity"/>
    <property type="evidence" value="ECO:0007669"/>
    <property type="project" value="InterPro"/>
</dbReference>
<evidence type="ECO:0000256" key="3">
    <source>
        <dbReference type="ARBA" id="ARBA00022630"/>
    </source>
</evidence>
<gene>
    <name evidence="9" type="primary">ethA</name>
    <name evidence="9" type="ORF">EHSB41UT_00203</name>
</gene>
<evidence type="ECO:0000313" key="9">
    <source>
        <dbReference type="EMBL" id="SMA32874.1"/>
    </source>
</evidence>
<evidence type="ECO:0000256" key="4">
    <source>
        <dbReference type="ARBA" id="ARBA00022827"/>
    </source>
</evidence>
<dbReference type="OrthoDB" id="312624at2"/>
<sequence>MTESSQAVEHLDVVIIGAGLSGIGAACHLQKQCPGKRYAIIEGRESLGGTWDLFRYPGIRSDSDMYTLGYNFKPWTSPKGIADGPDIRQYITEAAAEHDIERKIRFSQKVVKAQWSSEESRWLLTIKQTETGVEKLLSCNFLLCCTGYYNYAAGYRPEFPGESSFKGEIKHPQQWDENYDYSGKRVVVIGSGATAVTLVPAMTDKAEHVTMLQRSPSYVMTLPQDDPMVNGLRKILPERWVYRITRGRNISISWLIYSYCRAFPNAARKLIINLARKQLPVGYDMKHFSPSYNPWDERLCAVPDGDLFAAISTGKASVATDHIDTFTETGIRLKSGEELEADLIVTATGLDVQMFGGMELEVDGKPAVMGERMCYRGVMFEGVPNLGMTFGYTNASWTLKADLIMEHMCRVLNHMDEHGYRQCTPHNVNDAEHTPFVDMRSGYIQRAAGKIPHQGSKRPWKLYQNYVLDMISLRLGRVDDPSLEFTRGKPSAPARTQAVEQAEEVV</sequence>
<dbReference type="SUPFAM" id="SSF51905">
    <property type="entry name" value="FAD/NAD(P)-binding domain"/>
    <property type="match status" value="2"/>
</dbReference>
<dbReference type="PANTHER" id="PTHR43872:SF1">
    <property type="entry name" value="MONOOXYGENASE, PUTATIVE (AFU_ORTHOLOGUE AFUA_8G02570)-RELATED"/>
    <property type="match status" value="1"/>
</dbReference>
<evidence type="ECO:0000256" key="1">
    <source>
        <dbReference type="ARBA" id="ARBA00001974"/>
    </source>
</evidence>
<name>A0A1X7AEF7_9GAMM</name>
<keyword evidence="4" id="KW-0274">FAD</keyword>
<keyword evidence="10" id="KW-1185">Reference proteome</keyword>
<evidence type="ECO:0000256" key="2">
    <source>
        <dbReference type="ARBA" id="ARBA00010139"/>
    </source>
</evidence>
<dbReference type="AlphaFoldDB" id="A0A1X7AEF7"/>
<organism evidence="9 10">
    <name type="scientific">Parendozoicomonas haliclonae</name>
    <dbReference type="NCBI Taxonomy" id="1960125"/>
    <lineage>
        <taxon>Bacteria</taxon>
        <taxon>Pseudomonadati</taxon>
        <taxon>Pseudomonadota</taxon>
        <taxon>Gammaproteobacteria</taxon>
        <taxon>Oceanospirillales</taxon>
        <taxon>Endozoicomonadaceae</taxon>
        <taxon>Parendozoicomonas</taxon>
    </lineage>
</organism>
<comment type="cofactor">
    <cofactor evidence="1">
        <name>FAD</name>
        <dbReference type="ChEBI" id="CHEBI:57692"/>
    </cofactor>
</comment>
<dbReference type="Pfam" id="PF00743">
    <property type="entry name" value="FMO-like"/>
    <property type="match status" value="1"/>
</dbReference>
<dbReference type="RefSeq" id="WP_087106024.1">
    <property type="nucleotide sequence ID" value="NZ_CBCSCN010000019.1"/>
</dbReference>
<keyword evidence="6 9" id="KW-0560">Oxidoreductase</keyword>
<evidence type="ECO:0000256" key="6">
    <source>
        <dbReference type="ARBA" id="ARBA00023002"/>
    </source>
</evidence>
<dbReference type="EC" id="1.14.13.-" evidence="9"/>
<keyword evidence="3" id="KW-0285">Flavoprotein</keyword>
<evidence type="ECO:0000256" key="8">
    <source>
        <dbReference type="SAM" id="MobiDB-lite"/>
    </source>
</evidence>
<keyword evidence="7 9" id="KW-0503">Monooxygenase</keyword>
<dbReference type="EMBL" id="FWPT01000001">
    <property type="protein sequence ID" value="SMA32874.1"/>
    <property type="molecule type" value="Genomic_DNA"/>
</dbReference>
<evidence type="ECO:0000256" key="7">
    <source>
        <dbReference type="ARBA" id="ARBA00023033"/>
    </source>
</evidence>
<feature type="region of interest" description="Disordered" evidence="8">
    <location>
        <begin position="485"/>
        <end position="506"/>
    </location>
</feature>
<dbReference type="Gene3D" id="3.50.50.60">
    <property type="entry name" value="FAD/NAD(P)-binding domain"/>
    <property type="match status" value="2"/>
</dbReference>
<protein>
    <submittedName>
        <fullName evidence="9">FAD-containing monooxygenase EthA</fullName>
        <ecNumber evidence="9">1.14.13.-</ecNumber>
    </submittedName>
</protein>
<dbReference type="InterPro" id="IPR036188">
    <property type="entry name" value="FAD/NAD-bd_sf"/>
</dbReference>
<dbReference type="PANTHER" id="PTHR43872">
    <property type="entry name" value="MONOOXYGENASE, PUTATIVE (AFU_ORTHOLOGUE AFUA_8G02570)-RELATED"/>
    <property type="match status" value="1"/>
</dbReference>
<dbReference type="InterPro" id="IPR051820">
    <property type="entry name" value="FAD-binding_MO"/>
</dbReference>